<protein>
    <submittedName>
        <fullName evidence="1">Uncharacterized protein</fullName>
    </submittedName>
</protein>
<dbReference type="EMBL" id="LAZR01017905">
    <property type="protein sequence ID" value="KKL98500.1"/>
    <property type="molecule type" value="Genomic_DNA"/>
</dbReference>
<organism evidence="1">
    <name type="scientific">marine sediment metagenome</name>
    <dbReference type="NCBI Taxonomy" id="412755"/>
    <lineage>
        <taxon>unclassified sequences</taxon>
        <taxon>metagenomes</taxon>
        <taxon>ecological metagenomes</taxon>
    </lineage>
</organism>
<name>A0A0F9IXV7_9ZZZZ</name>
<reference evidence="1" key="1">
    <citation type="journal article" date="2015" name="Nature">
        <title>Complex archaea that bridge the gap between prokaryotes and eukaryotes.</title>
        <authorList>
            <person name="Spang A."/>
            <person name="Saw J.H."/>
            <person name="Jorgensen S.L."/>
            <person name="Zaremba-Niedzwiedzka K."/>
            <person name="Martijn J."/>
            <person name="Lind A.E."/>
            <person name="van Eijk R."/>
            <person name="Schleper C."/>
            <person name="Guy L."/>
            <person name="Ettema T.J."/>
        </authorList>
    </citation>
    <scope>NUCLEOTIDE SEQUENCE</scope>
</reference>
<accession>A0A0F9IXV7</accession>
<dbReference type="AlphaFoldDB" id="A0A0F9IXV7"/>
<gene>
    <name evidence="1" type="ORF">LCGC14_1823790</name>
</gene>
<proteinExistence type="predicted"/>
<comment type="caution">
    <text evidence="1">The sequence shown here is derived from an EMBL/GenBank/DDBJ whole genome shotgun (WGS) entry which is preliminary data.</text>
</comment>
<sequence length="107" mass="11415">MRKIRIYVCLGLTLLLLFSMLTPVLAVEGYDKPHRLTRGAADGFPGQGNGVVTEDPAGEPVSVFPGKGCGVSSIGADGTIIFVFPGKTNADGTIRPIYRQKCFTSHF</sequence>
<evidence type="ECO:0000313" key="1">
    <source>
        <dbReference type="EMBL" id="KKL98500.1"/>
    </source>
</evidence>